<sequence>MKKRRRFLGAGVLAVYALMFVVSDAAKATSETATVTAYVTAKNISVALTSDGSVSFGTINLSSHADTTASGVNDTETAQNDGNVDEDFNIKATTTTAWTLVATPAANQYTLQFCITDCDGTPTWTNVGIDPSYATLASDITSTSTQNFDLRVGTPSSSSSYTQQTITVTVQAAAAT</sequence>
<feature type="chain" id="PRO_5002540025" evidence="1">
    <location>
        <begin position="29"/>
        <end position="176"/>
    </location>
</feature>
<comment type="caution">
    <text evidence="2">The sequence shown here is derived from an EMBL/GenBank/DDBJ whole genome shotgun (WGS) entry which is preliminary data.</text>
</comment>
<accession>A0A0G1U882</accession>
<name>A0A0G1U882_9BACT</name>
<gene>
    <name evidence="2" type="ORF">UX86_C0049G0011</name>
</gene>
<proteinExistence type="predicted"/>
<dbReference type="Proteomes" id="UP000034502">
    <property type="component" value="Unassembled WGS sequence"/>
</dbReference>
<evidence type="ECO:0000313" key="2">
    <source>
        <dbReference type="EMBL" id="KKU62398.1"/>
    </source>
</evidence>
<keyword evidence="1" id="KW-0732">Signal</keyword>
<reference evidence="2 3" key="1">
    <citation type="journal article" date="2015" name="Nature">
        <title>rRNA introns, odd ribosomes, and small enigmatic genomes across a large radiation of phyla.</title>
        <authorList>
            <person name="Brown C.T."/>
            <person name="Hug L.A."/>
            <person name="Thomas B.C."/>
            <person name="Sharon I."/>
            <person name="Castelle C.J."/>
            <person name="Singh A."/>
            <person name="Wilkins M.J."/>
            <person name="Williams K.H."/>
            <person name="Banfield J.F."/>
        </authorList>
    </citation>
    <scope>NUCLEOTIDE SEQUENCE [LARGE SCALE GENOMIC DNA]</scope>
</reference>
<dbReference type="STRING" id="1618364.UX86_C0049G0011"/>
<protein>
    <submittedName>
        <fullName evidence="2">Uncharacterized protein</fullName>
    </submittedName>
</protein>
<evidence type="ECO:0000256" key="1">
    <source>
        <dbReference type="SAM" id="SignalP"/>
    </source>
</evidence>
<organism evidence="2 3">
    <name type="scientific">Candidatus Amesbacteria bacterium GW2011_GWC1_47_15</name>
    <dbReference type="NCBI Taxonomy" id="1618364"/>
    <lineage>
        <taxon>Bacteria</taxon>
        <taxon>Candidatus Amesiibacteriota</taxon>
    </lineage>
</organism>
<feature type="signal peptide" evidence="1">
    <location>
        <begin position="1"/>
        <end position="28"/>
    </location>
</feature>
<dbReference type="EMBL" id="LCNU01000049">
    <property type="protein sequence ID" value="KKU62398.1"/>
    <property type="molecule type" value="Genomic_DNA"/>
</dbReference>
<evidence type="ECO:0000313" key="3">
    <source>
        <dbReference type="Proteomes" id="UP000034502"/>
    </source>
</evidence>
<dbReference type="AlphaFoldDB" id="A0A0G1U882"/>